<reference evidence="1" key="2">
    <citation type="submission" date="2014-03" db="EMBL/GenBank/DDBJ databases">
        <authorList>
            <person name="Urmite Genomes"/>
        </authorList>
    </citation>
    <scope>NUCLEOTIDE SEQUENCE</scope>
    <source>
        <strain evidence="1">S1</strain>
    </source>
</reference>
<dbReference type="Gene3D" id="2.30.30.100">
    <property type="match status" value="1"/>
</dbReference>
<evidence type="ECO:0008006" key="3">
    <source>
        <dbReference type="Google" id="ProtNLM"/>
    </source>
</evidence>
<gene>
    <name evidence="1" type="ORF">BN988_03494</name>
</gene>
<dbReference type="PANTHER" id="PTHR40026:SF1">
    <property type="entry name" value="PROTEIN VEG"/>
    <property type="match status" value="1"/>
</dbReference>
<comment type="caution">
    <text evidence="1">The sequence shown here is derived from an EMBL/GenBank/DDBJ whole genome shotgun (WGS) entry which is preliminary data.</text>
</comment>
<dbReference type="InterPro" id="IPR009366">
    <property type="entry name" value="Protein_Veg"/>
</dbReference>
<dbReference type="PANTHER" id="PTHR40026">
    <property type="entry name" value="PROTEIN VEG"/>
    <property type="match status" value="1"/>
</dbReference>
<dbReference type="Pfam" id="PF06257">
    <property type="entry name" value="VEG"/>
    <property type="match status" value="1"/>
</dbReference>
<dbReference type="NCBIfam" id="NF046033">
    <property type="entry name" value="BflmStimVeg"/>
    <property type="match status" value="1"/>
</dbReference>
<sequence length="154" mass="17663">MVVGHAPIKVIYFKKTVHKLLSFTNNIENRQNKLLTLKMISCYNKKFYLTIKQAYVMMLTVRWSIVAKTLIEIKQGLEGHVGKRLKLKANGGRRKTIERSGVLAETYPSVFIVELDQEENAFERVSYSYADVLTETVELSFAEERAAIASIMEQ</sequence>
<accession>W9APU5</accession>
<dbReference type="EMBL" id="CCAX010000003">
    <property type="protein sequence ID" value="CDO04917.1"/>
    <property type="molecule type" value="Genomic_DNA"/>
</dbReference>
<organism evidence="1 2">
    <name type="scientific">Oceanobacillus picturae</name>
    <dbReference type="NCBI Taxonomy" id="171693"/>
    <lineage>
        <taxon>Bacteria</taxon>
        <taxon>Bacillati</taxon>
        <taxon>Bacillota</taxon>
        <taxon>Bacilli</taxon>
        <taxon>Bacillales</taxon>
        <taxon>Bacillaceae</taxon>
        <taxon>Oceanobacillus</taxon>
    </lineage>
</organism>
<dbReference type="AlphaFoldDB" id="W9APU5"/>
<reference evidence="1" key="1">
    <citation type="submission" date="2014-03" db="EMBL/GenBank/DDBJ databases">
        <title>Draft genome sequencing of Oceanobacillus picturae strain S1 isolated from human gut.</title>
        <authorList>
            <person name="Croce O."/>
            <person name="Lagier J.C."/>
            <person name="Raoult D."/>
        </authorList>
    </citation>
    <scope>NUCLEOTIDE SEQUENCE [LARGE SCALE GENOMIC DNA]</scope>
    <source>
        <strain evidence="1">S1</strain>
    </source>
</reference>
<dbReference type="Proteomes" id="UP000028863">
    <property type="component" value="Unassembled WGS sequence"/>
</dbReference>
<dbReference type="eggNOG" id="COG4466">
    <property type="taxonomic scope" value="Bacteria"/>
</dbReference>
<proteinExistence type="predicted"/>
<name>W9APU5_9BACI</name>
<dbReference type="STRING" id="171693.BN988_03494"/>
<evidence type="ECO:0000313" key="2">
    <source>
        <dbReference type="Proteomes" id="UP000028863"/>
    </source>
</evidence>
<dbReference type="GO" id="GO:0006355">
    <property type="term" value="P:regulation of DNA-templated transcription"/>
    <property type="evidence" value="ECO:0007669"/>
    <property type="project" value="InterPro"/>
</dbReference>
<keyword evidence="2" id="KW-1185">Reference proteome</keyword>
<protein>
    <recommendedName>
        <fullName evidence="3">Veg protein</fullName>
    </recommendedName>
</protein>
<evidence type="ECO:0000313" key="1">
    <source>
        <dbReference type="EMBL" id="CDO04917.1"/>
    </source>
</evidence>